<proteinExistence type="predicted"/>
<evidence type="ECO:0000313" key="3">
    <source>
        <dbReference type="Proteomes" id="UP001596958"/>
    </source>
</evidence>
<gene>
    <name evidence="2" type="ORF">ACFQZS_01670</name>
</gene>
<feature type="signal peptide" evidence="1">
    <location>
        <begin position="1"/>
        <end position="19"/>
    </location>
</feature>
<keyword evidence="1" id="KW-0732">Signal</keyword>
<dbReference type="PANTHER" id="PTHR34094">
    <property type="match status" value="1"/>
</dbReference>
<organism evidence="2 3">
    <name type="scientific">Mucilaginibacter calamicampi</name>
    <dbReference type="NCBI Taxonomy" id="1302352"/>
    <lineage>
        <taxon>Bacteria</taxon>
        <taxon>Pseudomonadati</taxon>
        <taxon>Bacteroidota</taxon>
        <taxon>Sphingobacteriia</taxon>
        <taxon>Sphingobacteriales</taxon>
        <taxon>Sphingobacteriaceae</taxon>
        <taxon>Mucilaginibacter</taxon>
    </lineage>
</organism>
<feature type="chain" id="PRO_5045575441" description="Adhesin" evidence="1">
    <location>
        <begin position="20"/>
        <end position="341"/>
    </location>
</feature>
<dbReference type="PANTHER" id="PTHR34094:SF1">
    <property type="entry name" value="PROTEIN FAM185A"/>
    <property type="match status" value="1"/>
</dbReference>
<name>A0ABW2YSA7_9SPHI</name>
<reference evidence="3" key="1">
    <citation type="journal article" date="2019" name="Int. J. Syst. Evol. Microbiol.">
        <title>The Global Catalogue of Microorganisms (GCM) 10K type strain sequencing project: providing services to taxonomists for standard genome sequencing and annotation.</title>
        <authorList>
            <consortium name="The Broad Institute Genomics Platform"/>
            <consortium name="The Broad Institute Genome Sequencing Center for Infectious Disease"/>
            <person name="Wu L."/>
            <person name="Ma J."/>
        </authorList>
    </citation>
    <scope>NUCLEOTIDE SEQUENCE [LARGE SCALE GENOMIC DNA]</scope>
    <source>
        <strain evidence="3">CCUG 63418</strain>
    </source>
</reference>
<keyword evidence="3" id="KW-1185">Reference proteome</keyword>
<sequence length="341" mass="34979">MKKFLSFLLAAALSTAAYAQTDNTPYLTKTFNSASVQNVLARTSGGSITVNGVAAGEARVEVYIKGQNNKTLSKAEIEERLAEDYTLNVSAANGQLSATATQKDKFFNWKNGLSISFKIYVPKNVSTKLNTSGGSIVMADLNGSHDFSTSGGSLKLDQLSGNINGHTSGGSISIANSKSQITLRTSGGSIKAQNCNGNINLSTSGGSLSLTDLGGTIEANTSGGSVSANNITGELTTHTSGGSMALQNISGSLDASTNGGSINASITKVGKYLTLDNSGGSINLSMPNQGLNLKLRAQRIKINQLSNFNGSKDDDKVDGTVNGGGAPVKVSTNGSITVNFG</sequence>
<protein>
    <recommendedName>
        <fullName evidence="4">Adhesin</fullName>
    </recommendedName>
</protein>
<evidence type="ECO:0000313" key="2">
    <source>
        <dbReference type="EMBL" id="MFD0748830.1"/>
    </source>
</evidence>
<comment type="caution">
    <text evidence="2">The sequence shown here is derived from an EMBL/GenBank/DDBJ whole genome shotgun (WGS) entry which is preliminary data.</text>
</comment>
<evidence type="ECO:0008006" key="4">
    <source>
        <dbReference type="Google" id="ProtNLM"/>
    </source>
</evidence>
<dbReference type="EMBL" id="JBHTHU010000001">
    <property type="protein sequence ID" value="MFD0748830.1"/>
    <property type="molecule type" value="Genomic_DNA"/>
</dbReference>
<dbReference type="RefSeq" id="WP_377096692.1">
    <property type="nucleotide sequence ID" value="NZ_JBHTHU010000001.1"/>
</dbReference>
<evidence type="ECO:0000256" key="1">
    <source>
        <dbReference type="SAM" id="SignalP"/>
    </source>
</evidence>
<dbReference type="Proteomes" id="UP001596958">
    <property type="component" value="Unassembled WGS sequence"/>
</dbReference>
<accession>A0ABW2YSA7</accession>